<feature type="compositionally biased region" description="Polar residues" evidence="1">
    <location>
        <begin position="65"/>
        <end position="74"/>
    </location>
</feature>
<comment type="caution">
    <text evidence="3">The sequence shown here is derived from an EMBL/GenBank/DDBJ whole genome shotgun (WGS) entry which is preliminary data.</text>
</comment>
<name>A0A8S0SWJ8_OLEEU</name>
<keyword evidence="4" id="KW-1185">Reference proteome</keyword>
<reference evidence="3 4" key="1">
    <citation type="submission" date="2019-12" db="EMBL/GenBank/DDBJ databases">
        <authorList>
            <person name="Alioto T."/>
            <person name="Alioto T."/>
            <person name="Gomez Garrido J."/>
        </authorList>
    </citation>
    <scope>NUCLEOTIDE SEQUENCE [LARGE SCALE GENOMIC DNA]</scope>
</reference>
<feature type="region of interest" description="Disordered" evidence="1">
    <location>
        <begin position="65"/>
        <end position="84"/>
    </location>
</feature>
<feature type="transmembrane region" description="Helical" evidence="2">
    <location>
        <begin position="6"/>
        <end position="28"/>
    </location>
</feature>
<evidence type="ECO:0000313" key="4">
    <source>
        <dbReference type="Proteomes" id="UP000594638"/>
    </source>
</evidence>
<keyword evidence="2" id="KW-1133">Transmembrane helix</keyword>
<gene>
    <name evidence="3" type="ORF">OLEA9_A017395</name>
</gene>
<dbReference type="Proteomes" id="UP000594638">
    <property type="component" value="Unassembled WGS sequence"/>
</dbReference>
<keyword evidence="2" id="KW-0472">Membrane</keyword>
<accession>A0A8S0SWJ8</accession>
<evidence type="ECO:0000313" key="3">
    <source>
        <dbReference type="EMBL" id="CAA2996042.1"/>
    </source>
</evidence>
<dbReference type="Gramene" id="OE9A017395T1">
    <property type="protein sequence ID" value="OE9A017395C1"/>
    <property type="gene ID" value="OE9A017395"/>
</dbReference>
<keyword evidence="2" id="KW-0812">Transmembrane</keyword>
<dbReference type="EMBL" id="CACTIH010005515">
    <property type="protein sequence ID" value="CAA2996042.1"/>
    <property type="molecule type" value="Genomic_DNA"/>
</dbReference>
<evidence type="ECO:0000256" key="2">
    <source>
        <dbReference type="SAM" id="Phobius"/>
    </source>
</evidence>
<protein>
    <submittedName>
        <fullName evidence="3">Uncharacterized protein</fullName>
    </submittedName>
</protein>
<sequence>MLTYGGFIVFITNLGSCFIVFITNLAILEGLLEMTRLAWKGIQWLENSSKEFALGDQYCLFSRKPSSARSSQDDQIGMEGNPVS</sequence>
<evidence type="ECO:0000256" key="1">
    <source>
        <dbReference type="SAM" id="MobiDB-lite"/>
    </source>
</evidence>
<dbReference type="AlphaFoldDB" id="A0A8S0SWJ8"/>
<proteinExistence type="predicted"/>
<organism evidence="3 4">
    <name type="scientific">Olea europaea subsp. europaea</name>
    <dbReference type="NCBI Taxonomy" id="158383"/>
    <lineage>
        <taxon>Eukaryota</taxon>
        <taxon>Viridiplantae</taxon>
        <taxon>Streptophyta</taxon>
        <taxon>Embryophyta</taxon>
        <taxon>Tracheophyta</taxon>
        <taxon>Spermatophyta</taxon>
        <taxon>Magnoliopsida</taxon>
        <taxon>eudicotyledons</taxon>
        <taxon>Gunneridae</taxon>
        <taxon>Pentapetalae</taxon>
        <taxon>asterids</taxon>
        <taxon>lamiids</taxon>
        <taxon>Lamiales</taxon>
        <taxon>Oleaceae</taxon>
        <taxon>Oleeae</taxon>
        <taxon>Olea</taxon>
    </lineage>
</organism>